<feature type="signal peptide" evidence="2">
    <location>
        <begin position="1"/>
        <end position="21"/>
    </location>
</feature>
<feature type="chain" id="PRO_5027716523" evidence="2">
    <location>
        <begin position="22"/>
        <end position="237"/>
    </location>
</feature>
<feature type="compositionally biased region" description="Low complexity" evidence="1">
    <location>
        <begin position="151"/>
        <end position="163"/>
    </location>
</feature>
<proteinExistence type="predicted"/>
<evidence type="ECO:0000313" key="4">
    <source>
        <dbReference type="RefSeq" id="XP_030986659.1"/>
    </source>
</evidence>
<keyword evidence="3" id="KW-1185">Reference proteome</keyword>
<protein>
    <submittedName>
        <fullName evidence="4">Uncharacterized protein</fullName>
    </submittedName>
</protein>
<dbReference type="KEGG" id="pgri:PgNI_00561"/>
<evidence type="ECO:0000256" key="2">
    <source>
        <dbReference type="SAM" id="SignalP"/>
    </source>
</evidence>
<name>A0A6P8BHY1_PYRGI</name>
<dbReference type="AlphaFoldDB" id="A0A6P8BHY1"/>
<gene>
    <name evidence="4" type="ORF">PgNI_00561</name>
</gene>
<sequence>MLTTIWLCMAWSLGPIRLTNNTLPTSSATAQTLITRTVPHPAPTHSTDAKCPTVTRTATVCRHCTTPECAVISAMTRRCDCPWPPASVTVAWPCGADGKCAGVKGLGCTTSYRWARPTSVCPANLDPPNKPRPKPMRPDEGAGCTAPPEPTVTSPPTTATQPTVTSASCSTLVTVEEYPQSCSCVSDFCIRDSESRYSPMWLLQAEHRDCNQDPRLSYQLKLHTVLHGLSVHRDPAV</sequence>
<feature type="region of interest" description="Disordered" evidence="1">
    <location>
        <begin position="123"/>
        <end position="163"/>
    </location>
</feature>
<reference evidence="4" key="3">
    <citation type="submission" date="2025-08" db="UniProtKB">
        <authorList>
            <consortium name="RefSeq"/>
        </authorList>
    </citation>
    <scope>IDENTIFICATION</scope>
    <source>
        <strain evidence="4">NI907</strain>
    </source>
</reference>
<reference evidence="4" key="2">
    <citation type="submission" date="2019-10" db="EMBL/GenBank/DDBJ databases">
        <authorList>
            <consortium name="NCBI Genome Project"/>
        </authorList>
    </citation>
    <scope>NUCLEOTIDE SEQUENCE</scope>
    <source>
        <strain evidence="4">NI907</strain>
    </source>
</reference>
<keyword evidence="2" id="KW-0732">Signal</keyword>
<dbReference type="Proteomes" id="UP000515153">
    <property type="component" value="Unplaced"/>
</dbReference>
<evidence type="ECO:0000313" key="3">
    <source>
        <dbReference type="Proteomes" id="UP000515153"/>
    </source>
</evidence>
<dbReference type="GeneID" id="41955553"/>
<evidence type="ECO:0000256" key="1">
    <source>
        <dbReference type="SAM" id="MobiDB-lite"/>
    </source>
</evidence>
<organism evidence="3 4">
    <name type="scientific">Pyricularia grisea</name>
    <name type="common">Crabgrass-specific blast fungus</name>
    <name type="synonym">Magnaporthe grisea</name>
    <dbReference type="NCBI Taxonomy" id="148305"/>
    <lineage>
        <taxon>Eukaryota</taxon>
        <taxon>Fungi</taxon>
        <taxon>Dikarya</taxon>
        <taxon>Ascomycota</taxon>
        <taxon>Pezizomycotina</taxon>
        <taxon>Sordariomycetes</taxon>
        <taxon>Sordariomycetidae</taxon>
        <taxon>Magnaporthales</taxon>
        <taxon>Pyriculariaceae</taxon>
        <taxon>Pyricularia</taxon>
    </lineage>
</organism>
<reference evidence="4" key="1">
    <citation type="journal article" date="2019" name="Mol. Biol. Evol.">
        <title>Blast fungal genomes show frequent chromosomal changes, gene gains and losses, and effector gene turnover.</title>
        <authorList>
            <person name="Gomez Luciano L.B."/>
            <person name="Jason Tsai I."/>
            <person name="Chuma I."/>
            <person name="Tosa Y."/>
            <person name="Chen Y.H."/>
            <person name="Li J.Y."/>
            <person name="Li M.Y."/>
            <person name="Jade Lu M.Y."/>
            <person name="Nakayashiki H."/>
            <person name="Li W.H."/>
        </authorList>
    </citation>
    <scope>NUCLEOTIDE SEQUENCE</scope>
    <source>
        <strain evidence="4">NI907</strain>
    </source>
</reference>
<dbReference type="RefSeq" id="XP_030986659.1">
    <property type="nucleotide sequence ID" value="XM_031120639.1"/>
</dbReference>
<accession>A0A6P8BHY1</accession>